<feature type="region of interest" description="Disordered" evidence="1">
    <location>
        <begin position="224"/>
        <end position="246"/>
    </location>
</feature>
<dbReference type="GeneID" id="90073757"/>
<gene>
    <name evidence="3" type="ORF">DASC09_031070</name>
</gene>
<accession>A0AAV5QML7</accession>
<dbReference type="EMBL" id="BTFZ01000011">
    <property type="protein sequence ID" value="GMM35782.1"/>
    <property type="molecule type" value="Genomic_DNA"/>
</dbReference>
<comment type="caution">
    <text evidence="3">The sequence shown here is derived from an EMBL/GenBank/DDBJ whole genome shotgun (WGS) entry which is preliminary data.</text>
</comment>
<feature type="chain" id="PRO_5043977777" evidence="2">
    <location>
        <begin position="20"/>
        <end position="435"/>
    </location>
</feature>
<sequence length="435" mass="45228">MIVFQALIVVLLYVQSAHGASLPVNLTKEVYYNNMSGHSLNNRNNTIIYSTNSTPLSIFNRKSISPETIDLSESSLEKASSTLDKSAASTLDKSAASKTISDGDTSSWGKSVSNLFSGLLSKLKPSSPDTTQQELTKDPKLSNPVKVDSHPKVQQQDSHQTIVKQPAVQEPAATGRSQQVTLVPVHQSKVTVVTVEQPIAQTHLQADQKSPSSIINVDAPKAPALPSAKENEKPSPSAEPLTSKGANMGIMAGGAVLGSEASSLQAEGGSESPAAISLGDTTSVSLPLAAPQPSDAAASASASNAENERDAKLNLAIERGNIVLGAVGVVQAVVGIVSDVLTTSYQTVTSTYTFTGTQASSLLNDPNVYVTSVQWHTVTSDIVNGALSAATTTIEIPRITAVTPVVVTSTSYVIQTITEAPSVSNGSYVFSVGSK</sequence>
<feature type="signal peptide" evidence="2">
    <location>
        <begin position="1"/>
        <end position="19"/>
    </location>
</feature>
<proteinExistence type="predicted"/>
<keyword evidence="2" id="KW-0732">Signal</keyword>
<feature type="region of interest" description="Disordered" evidence="1">
    <location>
        <begin position="123"/>
        <end position="180"/>
    </location>
</feature>
<reference evidence="3 4" key="1">
    <citation type="journal article" date="2023" name="Elife">
        <title>Identification of key yeast species and microbe-microbe interactions impacting larval growth of Drosophila in the wild.</title>
        <authorList>
            <person name="Mure A."/>
            <person name="Sugiura Y."/>
            <person name="Maeda R."/>
            <person name="Honda K."/>
            <person name="Sakurai N."/>
            <person name="Takahashi Y."/>
            <person name="Watada M."/>
            <person name="Katoh T."/>
            <person name="Gotoh A."/>
            <person name="Gotoh Y."/>
            <person name="Taniguchi I."/>
            <person name="Nakamura K."/>
            <person name="Hayashi T."/>
            <person name="Katayama T."/>
            <person name="Uemura T."/>
            <person name="Hattori Y."/>
        </authorList>
    </citation>
    <scope>NUCLEOTIDE SEQUENCE [LARGE SCALE GENOMIC DNA]</scope>
    <source>
        <strain evidence="3 4">SC-9</strain>
    </source>
</reference>
<organism evidence="3 4">
    <name type="scientific">Saccharomycopsis crataegensis</name>
    <dbReference type="NCBI Taxonomy" id="43959"/>
    <lineage>
        <taxon>Eukaryota</taxon>
        <taxon>Fungi</taxon>
        <taxon>Dikarya</taxon>
        <taxon>Ascomycota</taxon>
        <taxon>Saccharomycotina</taxon>
        <taxon>Saccharomycetes</taxon>
        <taxon>Saccharomycopsidaceae</taxon>
        <taxon>Saccharomycopsis</taxon>
    </lineage>
</organism>
<evidence type="ECO:0000313" key="4">
    <source>
        <dbReference type="Proteomes" id="UP001360560"/>
    </source>
</evidence>
<evidence type="ECO:0000256" key="2">
    <source>
        <dbReference type="SAM" id="SignalP"/>
    </source>
</evidence>
<name>A0AAV5QML7_9ASCO</name>
<feature type="compositionally biased region" description="Polar residues" evidence="1">
    <location>
        <begin position="152"/>
        <end position="163"/>
    </location>
</feature>
<dbReference type="RefSeq" id="XP_064852778.1">
    <property type="nucleotide sequence ID" value="XM_064996706.1"/>
</dbReference>
<evidence type="ECO:0000256" key="1">
    <source>
        <dbReference type="SAM" id="MobiDB-lite"/>
    </source>
</evidence>
<dbReference type="AlphaFoldDB" id="A0AAV5QML7"/>
<protein>
    <submittedName>
        <fullName evidence="3">Uncharacterized protein</fullName>
    </submittedName>
</protein>
<dbReference type="Proteomes" id="UP001360560">
    <property type="component" value="Unassembled WGS sequence"/>
</dbReference>
<evidence type="ECO:0000313" key="3">
    <source>
        <dbReference type="EMBL" id="GMM35782.1"/>
    </source>
</evidence>
<keyword evidence="4" id="KW-1185">Reference proteome</keyword>
<feature type="compositionally biased region" description="Low complexity" evidence="1">
    <location>
        <begin position="289"/>
        <end position="305"/>
    </location>
</feature>
<feature type="region of interest" description="Disordered" evidence="1">
    <location>
        <begin position="285"/>
        <end position="305"/>
    </location>
</feature>